<dbReference type="KEGG" id="wct:WS74_1315"/>
<dbReference type="STRING" id="759620.WS105_1309"/>
<dbReference type="EMBL" id="CP009223">
    <property type="protein sequence ID" value="AIM63564.1"/>
    <property type="molecule type" value="Genomic_DNA"/>
</dbReference>
<sequence length="96" mass="10945">MKTEDVLTLIQESALGLDTKQYPNLAQIFITFYAEKDKNIQGALARLNYALGQYQWDNQFKGPDFISKIRLSIKQVQNVRHGVGMSAAMLPIWFGH</sequence>
<dbReference type="SUPFAM" id="SSF109797">
    <property type="entry name" value="Bacteriocin immunity protein-like"/>
    <property type="match status" value="1"/>
</dbReference>
<gene>
    <name evidence="1" type="ORF">WS74_1315</name>
</gene>
<protein>
    <recommendedName>
        <fullName evidence="3">Bacteriocin immunity protein</fullName>
    </recommendedName>
</protein>
<dbReference type="KEGG" id="wci:WS105_1309"/>
<accession>A0A075U7U7</accession>
<dbReference type="Proteomes" id="UP000029079">
    <property type="component" value="Chromosome"/>
</dbReference>
<name>A0A075U7U7_9LACO</name>
<dbReference type="PATRIC" id="fig|759620.7.peg.1263"/>
<dbReference type="RefSeq" id="WP_009765188.1">
    <property type="nucleotide sequence ID" value="NZ_CP009223.1"/>
</dbReference>
<organism evidence="1 2">
    <name type="scientific">Weissella ceti</name>
    <dbReference type="NCBI Taxonomy" id="759620"/>
    <lineage>
        <taxon>Bacteria</taxon>
        <taxon>Bacillati</taxon>
        <taxon>Bacillota</taxon>
        <taxon>Bacilli</taxon>
        <taxon>Lactobacillales</taxon>
        <taxon>Lactobacillaceae</taxon>
        <taxon>Weissella</taxon>
    </lineage>
</organism>
<reference evidence="1 2" key="1">
    <citation type="journal article" date="2014" name="Genome Announc.">
        <title>Complete Genome Sequences of Fish Pathogenic Weissella ceti Strains WS74 and WS105.</title>
        <authorList>
            <person name="Figueiredo H.C."/>
            <person name="Leal C.A."/>
            <person name="Dorella F.A."/>
            <person name="Carvalho A.F."/>
            <person name="Soares S.C."/>
            <person name="Pereira F.L."/>
            <person name="Azevedo V.A."/>
        </authorList>
    </citation>
    <scope>NUCLEOTIDE SEQUENCE [LARGE SCALE GENOMIC DNA]</scope>
    <source>
        <strain evidence="1 2">WS74</strain>
    </source>
</reference>
<dbReference type="AlphaFoldDB" id="A0A075U7U7"/>
<evidence type="ECO:0008006" key="3">
    <source>
        <dbReference type="Google" id="ProtNLM"/>
    </source>
</evidence>
<evidence type="ECO:0000313" key="2">
    <source>
        <dbReference type="Proteomes" id="UP000029079"/>
    </source>
</evidence>
<proteinExistence type="predicted"/>
<reference evidence="2" key="2">
    <citation type="submission" date="2014-08" db="EMBL/GenBank/DDBJ databases">
        <title>Complete genome of Weissella ceti strain WS74 isolated from diseased rainbow trout in Brazil.</title>
        <authorList>
            <person name="Figueiredo H.C.P."/>
            <person name="Leal C.A.G."/>
            <person name="Pereira F.L."/>
            <person name="Soares S.C."/>
            <person name="Dorella F.A."/>
            <person name="Carvalho A.F."/>
            <person name="Azevedo V.A.C."/>
        </authorList>
    </citation>
    <scope>NUCLEOTIDE SEQUENCE [LARGE SCALE GENOMIC DNA]</scope>
    <source>
        <strain evidence="2">WS74</strain>
    </source>
</reference>
<keyword evidence="2" id="KW-1185">Reference proteome</keyword>
<dbReference type="KEGG" id="wce:WS08_1244"/>
<evidence type="ECO:0000313" key="1">
    <source>
        <dbReference type="EMBL" id="AIM63564.1"/>
    </source>
</evidence>